<dbReference type="EMBL" id="GU943048">
    <property type="protein sequence ID" value="ADD94874.1"/>
    <property type="molecule type" value="Genomic_DNA"/>
</dbReference>
<sequence>MKVYDLTNTTWRQIQLSTSDQANVNTVAADLSGSNTIGTVAGSIANVNTTATNIANINTTAGIDTEISNVSSNSSAIVAVNSNETNINAVNANSTNINLVATNNTNVTNVGSNISSITTAANNLSDINAFANIYLGPSSSAPTQDPDGSALDVGDLYFDTVAGQLKVYSSTGWINAGSSINATAARFYYTATAGQTTFTGTDNNGETLAYDAGYVDIYLNGVKLVNGVDVTVTSGTSIVLASGATVGDSIDIIGYGTFDIANISASNVTSGTLNVDRLPAPTLTVKGDGSSDAAIQLNCSQNSHGVKIKSPAHSAGQSYTLILPTSVGSSGQVLASNGASTNQLSWVDAVEAKPTVADVSQTIAPATATTINITGTGFVSIPIVEFIKTDGSVTLANTVSFTNATTLSVNVTLASGNYYVRVENPDGNAGRSTNNILTASTAPSFSTAAGSLGTIAGNFSGTVATIAGSSDSAITFSETTSVLTTANCTLNSTTGVITTTDFGGASTTPTTYNFTIRITDAENQTADRAFSLTSSFGATGGGQFN</sequence>
<dbReference type="SUPFAM" id="SSF81296">
    <property type="entry name" value="E set domains"/>
    <property type="match status" value="1"/>
</dbReference>
<name>D6PGM3_9BACT</name>
<dbReference type="AlphaFoldDB" id="D6PGM3"/>
<reference evidence="1" key="1">
    <citation type="journal article" date="2010" name="ISME J.">
        <title>Metagenome of the Mediterranean deep chlorophyll maximum studied by direct and fosmid library 454 pyrosequencing.</title>
        <authorList>
            <person name="Ghai R."/>
            <person name="Martin-Cuadrado A.B."/>
            <person name="Molto A.G."/>
            <person name="Heredia I.G."/>
            <person name="Cabrera R."/>
            <person name="Martin J."/>
            <person name="Verdu M."/>
            <person name="Deschamps P."/>
            <person name="Moreira D."/>
            <person name="Lopez-Garcia P."/>
            <person name="Mira A."/>
            <person name="Rodriguez-Valera F."/>
        </authorList>
    </citation>
    <scope>NUCLEOTIDE SEQUENCE</scope>
</reference>
<dbReference type="InterPro" id="IPR014756">
    <property type="entry name" value="Ig_E-set"/>
</dbReference>
<evidence type="ECO:0008006" key="2">
    <source>
        <dbReference type="Google" id="ProtNLM"/>
    </source>
</evidence>
<evidence type="ECO:0000313" key="1">
    <source>
        <dbReference type="EMBL" id="ADD94874.1"/>
    </source>
</evidence>
<protein>
    <recommendedName>
        <fullName evidence="2">IPT/TIG domain-containing protein</fullName>
    </recommendedName>
</protein>
<organism evidence="1">
    <name type="scientific">uncultured marine bacterium MedDCM-OCT-S09-C145</name>
    <dbReference type="NCBI Taxonomy" id="743075"/>
    <lineage>
        <taxon>Bacteria</taxon>
        <taxon>environmental samples</taxon>
    </lineage>
</organism>
<proteinExistence type="predicted"/>
<accession>D6PGM3</accession>